<proteinExistence type="predicted"/>
<organism evidence="2 3">
    <name type="scientific">Patellaria atrata CBS 101060</name>
    <dbReference type="NCBI Taxonomy" id="1346257"/>
    <lineage>
        <taxon>Eukaryota</taxon>
        <taxon>Fungi</taxon>
        <taxon>Dikarya</taxon>
        <taxon>Ascomycota</taxon>
        <taxon>Pezizomycotina</taxon>
        <taxon>Dothideomycetes</taxon>
        <taxon>Dothideomycetes incertae sedis</taxon>
        <taxon>Patellariales</taxon>
        <taxon>Patellariaceae</taxon>
        <taxon>Patellaria</taxon>
    </lineage>
</organism>
<dbReference type="EMBL" id="MU006089">
    <property type="protein sequence ID" value="KAF2843493.1"/>
    <property type="molecule type" value="Genomic_DNA"/>
</dbReference>
<dbReference type="OrthoDB" id="4194555at2759"/>
<comment type="caution">
    <text evidence="2">The sequence shown here is derived from an EMBL/GenBank/DDBJ whole genome shotgun (WGS) entry which is preliminary data.</text>
</comment>
<evidence type="ECO:0000313" key="2">
    <source>
        <dbReference type="EMBL" id="KAF2843493.1"/>
    </source>
</evidence>
<feature type="domain" description="F-box" evidence="1">
    <location>
        <begin position="1"/>
        <end position="43"/>
    </location>
</feature>
<name>A0A9P4VTS9_9PEZI</name>
<reference evidence="2" key="1">
    <citation type="journal article" date="2020" name="Stud. Mycol.">
        <title>101 Dothideomycetes genomes: a test case for predicting lifestyles and emergence of pathogens.</title>
        <authorList>
            <person name="Haridas S."/>
            <person name="Albert R."/>
            <person name="Binder M."/>
            <person name="Bloem J."/>
            <person name="Labutti K."/>
            <person name="Salamov A."/>
            <person name="Andreopoulos B."/>
            <person name="Baker S."/>
            <person name="Barry K."/>
            <person name="Bills G."/>
            <person name="Bluhm B."/>
            <person name="Cannon C."/>
            <person name="Castanera R."/>
            <person name="Culley D."/>
            <person name="Daum C."/>
            <person name="Ezra D."/>
            <person name="Gonzalez J."/>
            <person name="Henrissat B."/>
            <person name="Kuo A."/>
            <person name="Liang C."/>
            <person name="Lipzen A."/>
            <person name="Lutzoni F."/>
            <person name="Magnuson J."/>
            <person name="Mondo S."/>
            <person name="Nolan M."/>
            <person name="Ohm R."/>
            <person name="Pangilinan J."/>
            <person name="Park H.-J."/>
            <person name="Ramirez L."/>
            <person name="Alfaro M."/>
            <person name="Sun H."/>
            <person name="Tritt A."/>
            <person name="Yoshinaga Y."/>
            <person name="Zwiers L.-H."/>
            <person name="Turgeon B."/>
            <person name="Goodwin S."/>
            <person name="Spatafora J."/>
            <person name="Crous P."/>
            <person name="Grigoriev I."/>
        </authorList>
    </citation>
    <scope>NUCLEOTIDE SEQUENCE</scope>
    <source>
        <strain evidence="2">CBS 101060</strain>
    </source>
</reference>
<sequence length="658" mass="74700">MKKLPTEVYENICDYLSRDDLKAMRLSCSEFDRMMAQVLFETAVVPFNTEIYDMVKSDQLTVRDVKGPGVDVFKGFGHRIKRFGMSFEVNGNVLARPPSKGSRDLHSSFWGEYEWPFEEYQRYEAIAGLEHAADESPKMRTAFSYLTGVKHLALSLDSGLGWLNGPDLSIHAKVFRRPPPVFYSQRRCPERKLEAQKQLWDYLSRSHTEAAEDGAEGKARANMTIPKESQGVLYTMATISNARDRQLYRKPRFTPGTLSSAQIEWLLETDWAQRAFLSSYMLAVMDNPPIFASIRSLTFARLSSQFLPLLMRNDFWDALSSLNTFSLNVIPIWRHIMKDEAGYVTSQAINPSHSITPCYLFLSTIIAPRSNIKHLTVGWADGGENAQGLFSRNMHLLPSPVISREHSLSEEDEFEMVHFPHLENLILSNCWLGSSALMSLVNIHKTMSLKELTLDSVSLAIWPPPEPGQTLATGLPGVYLQHHATGPAQPPYLPPWQGTPREESWPHVIDVISPGRKLADDGKDVPAYPPADMEIEGNSAPDSVLQRITFISCGYAQVGLVDNLRRIRSSQDPYLKHRFREDFFRRRYFMLDSCMMKVSERYFGYIVQHMPDSELERLAAVWDLREGWDDAEKAEEAKFDGLLPGGTGRFSGVVERVI</sequence>
<gene>
    <name evidence="2" type="ORF">M501DRAFT_1006046</name>
</gene>
<dbReference type="Proteomes" id="UP000799429">
    <property type="component" value="Unassembled WGS sequence"/>
</dbReference>
<dbReference type="AlphaFoldDB" id="A0A9P4VTS9"/>
<dbReference type="InterPro" id="IPR001810">
    <property type="entry name" value="F-box_dom"/>
</dbReference>
<evidence type="ECO:0000259" key="1">
    <source>
        <dbReference type="PROSITE" id="PS50181"/>
    </source>
</evidence>
<evidence type="ECO:0000313" key="3">
    <source>
        <dbReference type="Proteomes" id="UP000799429"/>
    </source>
</evidence>
<keyword evidence="3" id="KW-1185">Reference proteome</keyword>
<dbReference type="PROSITE" id="PS50181">
    <property type="entry name" value="FBOX"/>
    <property type="match status" value="1"/>
</dbReference>
<accession>A0A9P4VTS9</accession>
<protein>
    <recommendedName>
        <fullName evidence="1">F-box domain-containing protein</fullName>
    </recommendedName>
</protein>